<dbReference type="PANTHER" id="PTHR42747">
    <property type="entry name" value="NITRONATE MONOOXYGENASE-RELATED"/>
    <property type="match status" value="1"/>
</dbReference>
<keyword evidence="6" id="KW-0223">Dioxygenase</keyword>
<dbReference type="EMBL" id="QQWO01000015">
    <property type="protein sequence ID" value="RSV00708.1"/>
    <property type="molecule type" value="Genomic_DNA"/>
</dbReference>
<sequence>MAIPERLRCNLELPVMVAPMFLISNPALTIAACKAGIIGTFPSLNARSAADYESWLEQIGAALDETDAAYGVNLIVGKQNGRLAEDLEITVRRQVPLVITSFGADHDVVAAVHDYGGTVFHDVASARHAEIAAQAGVDGLIVLTAGAGGHTGWLNPFAVLNEVRAVFDGTILLAGGMSTGRDVAAARMMGADLAYMGTRFIATREASVHPDYHAMLIASRAKDVLATRGISGTPANFLTRSLTANGLDPALFQSATGPLPVLEERGLRPWKDIWSAGQGVGAITDVPSVAELVERLSADYAGAIGAVSAP</sequence>
<dbReference type="RefSeq" id="WP_075150301.1">
    <property type="nucleotide sequence ID" value="NZ_CP018820.1"/>
</dbReference>
<protein>
    <submittedName>
        <fullName evidence="6">2-nitropropane dioxygenase</fullName>
    </submittedName>
    <submittedName>
        <fullName evidence="7">Nitronate monooxygenase</fullName>
    </submittedName>
</protein>
<evidence type="ECO:0000313" key="6">
    <source>
        <dbReference type="EMBL" id="APR51113.1"/>
    </source>
</evidence>
<dbReference type="PROSITE" id="PS51257">
    <property type="entry name" value="PROKAR_LIPOPROTEIN"/>
    <property type="match status" value="1"/>
</dbReference>
<dbReference type="GO" id="GO:0051213">
    <property type="term" value="F:dioxygenase activity"/>
    <property type="evidence" value="ECO:0007669"/>
    <property type="project" value="UniProtKB-KW"/>
</dbReference>
<dbReference type="SUPFAM" id="SSF51412">
    <property type="entry name" value="Inosine monophosphate dehydrogenase (IMPDH)"/>
    <property type="match status" value="1"/>
</dbReference>
<evidence type="ECO:0000256" key="1">
    <source>
        <dbReference type="ARBA" id="ARBA00009881"/>
    </source>
</evidence>
<comment type="similarity">
    <text evidence="1">Belongs to the nitronate monooxygenase family. NMO class I subfamily.</text>
</comment>
<evidence type="ECO:0000256" key="3">
    <source>
        <dbReference type="ARBA" id="ARBA00022643"/>
    </source>
</evidence>
<dbReference type="OrthoDB" id="9778912at2"/>
<keyword evidence="8" id="KW-1185">Reference proteome</keyword>
<accession>A0A1L6J582</accession>
<proteinExistence type="inferred from homology"/>
<dbReference type="Proteomes" id="UP000185161">
    <property type="component" value="Chromosome"/>
</dbReference>
<evidence type="ECO:0000256" key="2">
    <source>
        <dbReference type="ARBA" id="ARBA00022630"/>
    </source>
</evidence>
<evidence type="ECO:0000313" key="9">
    <source>
        <dbReference type="Proteomes" id="UP000286681"/>
    </source>
</evidence>
<dbReference type="InterPro" id="IPR004136">
    <property type="entry name" value="NMO"/>
</dbReference>
<keyword evidence="2" id="KW-0285">Flavoprotein</keyword>
<reference evidence="8" key="2">
    <citation type="submission" date="2016-12" db="EMBL/GenBank/DDBJ databases">
        <title>Whole genome sequencing of Sphingomonas sp. ABOJV.</title>
        <authorList>
            <person name="Conlan S."/>
            <person name="Thomas P.J."/>
            <person name="Mullikin J."/>
            <person name="Palmore T.N."/>
            <person name="Frank K.M."/>
            <person name="Segre J.A."/>
        </authorList>
    </citation>
    <scope>NUCLEOTIDE SEQUENCE [LARGE SCALE GENOMIC DNA]</scope>
    <source>
        <strain evidence="8">ABOJV</strain>
    </source>
</reference>
<dbReference type="CDD" id="cd04730">
    <property type="entry name" value="NPD_like"/>
    <property type="match status" value="1"/>
</dbReference>
<dbReference type="AlphaFoldDB" id="A0A1L6J582"/>
<evidence type="ECO:0000313" key="7">
    <source>
        <dbReference type="EMBL" id="RSV00708.1"/>
    </source>
</evidence>
<dbReference type="Pfam" id="PF03060">
    <property type="entry name" value="NMO"/>
    <property type="match status" value="1"/>
</dbReference>
<dbReference type="Proteomes" id="UP000286681">
    <property type="component" value="Unassembled WGS sequence"/>
</dbReference>
<evidence type="ECO:0000313" key="8">
    <source>
        <dbReference type="Proteomes" id="UP000185161"/>
    </source>
</evidence>
<keyword evidence="3" id="KW-0288">FMN</keyword>
<dbReference type="InterPro" id="IPR013785">
    <property type="entry name" value="Aldolase_TIM"/>
</dbReference>
<gene>
    <name evidence="6" type="ORF">BRX40_00510</name>
    <name evidence="7" type="ORF">CA257_16660</name>
</gene>
<keyword evidence="4" id="KW-0560">Oxidoreductase</keyword>
<name>A0A1L6J582_9SPHN</name>
<dbReference type="GeneID" id="44131037"/>
<evidence type="ECO:0000256" key="4">
    <source>
        <dbReference type="ARBA" id="ARBA00023002"/>
    </source>
</evidence>
<organism evidence="6 8">
    <name type="scientific">Sphingomonas koreensis</name>
    <dbReference type="NCBI Taxonomy" id="93064"/>
    <lineage>
        <taxon>Bacteria</taxon>
        <taxon>Pseudomonadati</taxon>
        <taxon>Pseudomonadota</taxon>
        <taxon>Alphaproteobacteria</taxon>
        <taxon>Sphingomonadales</taxon>
        <taxon>Sphingomonadaceae</taxon>
        <taxon>Sphingomonas</taxon>
    </lineage>
</organism>
<reference evidence="7 9" key="3">
    <citation type="submission" date="2018-07" db="EMBL/GenBank/DDBJ databases">
        <title>Genomic and Epidemiologic Investigation of an Indolent Hospital Outbreak.</title>
        <authorList>
            <person name="Johnson R.C."/>
            <person name="Deming C."/>
            <person name="Conlan S."/>
            <person name="Zellmer C.J."/>
            <person name="Michelin A.V."/>
            <person name="Lee-Lin S."/>
            <person name="Thomas P.J."/>
            <person name="Park M."/>
            <person name="Weingarten R.A."/>
            <person name="Less J."/>
            <person name="Dekker J.P."/>
            <person name="Frank K.M."/>
            <person name="Musser K.A."/>
            <person name="Mcquiston J.R."/>
            <person name="Henderson D.K."/>
            <person name="Lau A.F."/>
            <person name="Palmore T.N."/>
            <person name="Segre J.A."/>
        </authorList>
    </citation>
    <scope>NUCLEOTIDE SEQUENCE [LARGE SCALE GENOMIC DNA]</scope>
    <source>
        <strain evidence="7 9">SK-NIH.Env10_0317</strain>
    </source>
</reference>
<dbReference type="PANTHER" id="PTHR42747:SF4">
    <property type="entry name" value="BLR1330 PROTEIN"/>
    <property type="match status" value="1"/>
</dbReference>
<dbReference type="EMBL" id="CP018820">
    <property type="protein sequence ID" value="APR51113.1"/>
    <property type="molecule type" value="Genomic_DNA"/>
</dbReference>
<dbReference type="GO" id="GO:0018580">
    <property type="term" value="F:nitronate monooxygenase activity"/>
    <property type="evidence" value="ECO:0007669"/>
    <property type="project" value="InterPro"/>
</dbReference>
<evidence type="ECO:0000256" key="5">
    <source>
        <dbReference type="ARBA" id="ARBA00023033"/>
    </source>
</evidence>
<reference evidence="6" key="1">
    <citation type="submission" date="2016-12" db="EMBL/GenBank/DDBJ databases">
        <title>Whole genome sequencing of Sphingomonas koreensis.</title>
        <authorList>
            <person name="Conlan S."/>
            <person name="Thomas P.J."/>
            <person name="Mullikin J."/>
            <person name="Palmore T.N."/>
            <person name="Frank K.M."/>
            <person name="Segre J.A."/>
        </authorList>
    </citation>
    <scope>NUCLEOTIDE SEQUENCE</scope>
    <source>
        <strain evidence="6">ABOJV</strain>
    </source>
</reference>
<dbReference type="Gene3D" id="3.20.20.70">
    <property type="entry name" value="Aldolase class I"/>
    <property type="match status" value="1"/>
</dbReference>
<keyword evidence="5 7" id="KW-0503">Monooxygenase</keyword>
<dbReference type="STRING" id="93064.BRX40_00510"/>
<dbReference type="KEGG" id="skr:BRX40_00510"/>